<feature type="region of interest" description="Disordered" evidence="1">
    <location>
        <begin position="251"/>
        <end position="305"/>
    </location>
</feature>
<feature type="compositionally biased region" description="Gly residues" evidence="1">
    <location>
        <begin position="252"/>
        <end position="268"/>
    </location>
</feature>
<dbReference type="InterPro" id="IPR012899">
    <property type="entry name" value="LTXXQ"/>
</dbReference>
<dbReference type="AlphaFoldDB" id="A0A1P8WIS8"/>
<keyword evidence="2" id="KW-0732">Signal</keyword>
<dbReference type="KEGG" id="fmr:Fuma_03574"/>
<evidence type="ECO:0000256" key="1">
    <source>
        <dbReference type="SAM" id="MobiDB-lite"/>
    </source>
</evidence>
<feature type="chain" id="PRO_5012071759" evidence="2">
    <location>
        <begin position="27"/>
        <end position="305"/>
    </location>
</feature>
<dbReference type="Gene3D" id="1.20.120.1490">
    <property type="match status" value="1"/>
</dbReference>
<dbReference type="EMBL" id="CP017641">
    <property type="protein sequence ID" value="APZ93956.1"/>
    <property type="molecule type" value="Genomic_DNA"/>
</dbReference>
<feature type="compositionally biased region" description="Basic and acidic residues" evidence="1">
    <location>
        <begin position="190"/>
        <end position="220"/>
    </location>
</feature>
<protein>
    <submittedName>
        <fullName evidence="3">Uncharacterized protein</fullName>
    </submittedName>
</protein>
<dbReference type="RefSeq" id="WP_077025334.1">
    <property type="nucleotide sequence ID" value="NZ_CP017641.1"/>
</dbReference>
<evidence type="ECO:0000313" key="4">
    <source>
        <dbReference type="Proteomes" id="UP000187735"/>
    </source>
</evidence>
<feature type="signal peptide" evidence="2">
    <location>
        <begin position="1"/>
        <end position="26"/>
    </location>
</feature>
<feature type="compositionally biased region" description="Basic and acidic residues" evidence="1">
    <location>
        <begin position="269"/>
        <end position="299"/>
    </location>
</feature>
<dbReference type="GO" id="GO:0042597">
    <property type="term" value="C:periplasmic space"/>
    <property type="evidence" value="ECO:0007669"/>
    <property type="project" value="InterPro"/>
</dbReference>
<evidence type="ECO:0000256" key="2">
    <source>
        <dbReference type="SAM" id="SignalP"/>
    </source>
</evidence>
<accession>A0A1P8WIS8</accession>
<feature type="region of interest" description="Disordered" evidence="1">
    <location>
        <begin position="186"/>
        <end position="220"/>
    </location>
</feature>
<gene>
    <name evidence="3" type="ORF">Fuma_03574</name>
</gene>
<sequence length="305" mass="33167" precursor="true">MKTTSLLRISSTACLAAMLLTAVAEAQPGGGRGGRGGGFAISKAMLLASEDVLDELKVDETQATTIKAAVEAYQAERRESRPDRDAFEGKSAEERTAMFEKMRKEGEELAKKTDEMLTTLLEKEQVARLDQIALQVKMRFGLTRELKSDEMRKALSITDEQIAKIEDAEKASEEASSKLREEMGAMFRRGGGDGERPSREEMRKAGEEMNKKREALRKEGEAKVMALLKDDQKAKLKELTGEDFELDMQGLMRGGRGGFGGGRGGFGGGDRRGGGEGRRGGGDREGGGRRGGNRERPPADSDEAI</sequence>
<dbReference type="Pfam" id="PF07813">
    <property type="entry name" value="LTXXQ"/>
    <property type="match status" value="1"/>
</dbReference>
<dbReference type="Proteomes" id="UP000187735">
    <property type="component" value="Chromosome"/>
</dbReference>
<name>A0A1P8WIS8_9PLAN</name>
<reference evidence="3 4" key="1">
    <citation type="journal article" date="2016" name="Front. Microbiol.">
        <title>Fuerstia marisgermanicae gen. nov., sp. nov., an Unusual Member of the Phylum Planctomycetes from the German Wadden Sea.</title>
        <authorList>
            <person name="Kohn T."/>
            <person name="Heuer A."/>
            <person name="Jogler M."/>
            <person name="Vollmers J."/>
            <person name="Boedeker C."/>
            <person name="Bunk B."/>
            <person name="Rast P."/>
            <person name="Borchert D."/>
            <person name="Glockner I."/>
            <person name="Freese H.M."/>
            <person name="Klenk H.P."/>
            <person name="Overmann J."/>
            <person name="Kaster A.K."/>
            <person name="Rohde M."/>
            <person name="Wiegand S."/>
            <person name="Jogler C."/>
        </authorList>
    </citation>
    <scope>NUCLEOTIDE SEQUENCE [LARGE SCALE GENOMIC DNA]</scope>
    <source>
        <strain evidence="3 4">NH11</strain>
    </source>
</reference>
<proteinExistence type="predicted"/>
<organism evidence="3 4">
    <name type="scientific">Fuerstiella marisgermanici</name>
    <dbReference type="NCBI Taxonomy" id="1891926"/>
    <lineage>
        <taxon>Bacteria</taxon>
        <taxon>Pseudomonadati</taxon>
        <taxon>Planctomycetota</taxon>
        <taxon>Planctomycetia</taxon>
        <taxon>Planctomycetales</taxon>
        <taxon>Planctomycetaceae</taxon>
        <taxon>Fuerstiella</taxon>
    </lineage>
</organism>
<evidence type="ECO:0000313" key="3">
    <source>
        <dbReference type="EMBL" id="APZ93956.1"/>
    </source>
</evidence>
<keyword evidence="4" id="KW-1185">Reference proteome</keyword>